<dbReference type="PANTHER" id="PTHR33108">
    <property type="entry name" value="OS01G0745000 PROTEIN"/>
    <property type="match status" value="1"/>
</dbReference>
<evidence type="ECO:0008006" key="4">
    <source>
        <dbReference type="Google" id="ProtNLM"/>
    </source>
</evidence>
<reference evidence="3" key="2">
    <citation type="submission" date="2019-10" db="EMBL/GenBank/DDBJ databases">
        <title>A de novo genome assembly of a pear dwarfing rootstock.</title>
        <authorList>
            <person name="Wang F."/>
            <person name="Wang J."/>
            <person name="Li S."/>
            <person name="Zhang Y."/>
            <person name="Fang M."/>
            <person name="Ma L."/>
            <person name="Zhao Y."/>
            <person name="Jiang S."/>
        </authorList>
    </citation>
    <scope>NUCLEOTIDE SEQUENCE [LARGE SCALE GENOMIC DNA]</scope>
</reference>
<name>A0A5N5HU02_9ROSA</name>
<comment type="caution">
    <text evidence="2">The sequence shown here is derived from an EMBL/GenBank/DDBJ whole genome shotgun (WGS) entry which is preliminary data.</text>
</comment>
<dbReference type="InterPro" id="IPR012876">
    <property type="entry name" value="DUF1677_pln"/>
</dbReference>
<evidence type="ECO:0000313" key="2">
    <source>
        <dbReference type="EMBL" id="KAB2629642.1"/>
    </source>
</evidence>
<dbReference type="PANTHER" id="PTHR33108:SF51">
    <property type="entry name" value="DUF1677 FAMILY PROTEIN (DUF1677)"/>
    <property type="match status" value="1"/>
</dbReference>
<dbReference type="EMBL" id="SMOL01000148">
    <property type="protein sequence ID" value="KAB2629642.1"/>
    <property type="molecule type" value="Genomic_DNA"/>
</dbReference>
<feature type="region of interest" description="Disordered" evidence="1">
    <location>
        <begin position="144"/>
        <end position="164"/>
    </location>
</feature>
<sequence>MGSYSKANIVHKLPRLSMGSLQRTISDISAELSSSISSKEAIDDDIHLPTVSEVEDAKCECCGLSEECMNEYIDRVRSQFSGKLICGLCAEAVKEEMDKNGGKQEAAVNEHMSSCEKFSRLGRAYPVLYQAEAIREIFQKSSRIRAKSMSPRDESVRKSNGGIARSSSCISAINREELISPKP</sequence>
<accession>A0A5N5HU02</accession>
<evidence type="ECO:0000256" key="1">
    <source>
        <dbReference type="SAM" id="MobiDB-lite"/>
    </source>
</evidence>
<dbReference type="OrthoDB" id="673856at2759"/>
<keyword evidence="3" id="KW-1185">Reference proteome</keyword>
<protein>
    <recommendedName>
        <fullName evidence="4">DUF1677 domain-containing protein</fullName>
    </recommendedName>
</protein>
<gene>
    <name evidence="2" type="ORF">D8674_034437</name>
</gene>
<evidence type="ECO:0000313" key="3">
    <source>
        <dbReference type="Proteomes" id="UP000327157"/>
    </source>
</evidence>
<dbReference type="Pfam" id="PF07911">
    <property type="entry name" value="DUF1677"/>
    <property type="match status" value="1"/>
</dbReference>
<dbReference type="AlphaFoldDB" id="A0A5N5HU02"/>
<proteinExistence type="predicted"/>
<reference evidence="2 3" key="3">
    <citation type="submission" date="2019-11" db="EMBL/GenBank/DDBJ databases">
        <title>A de novo genome assembly of a pear dwarfing rootstock.</title>
        <authorList>
            <person name="Wang F."/>
            <person name="Wang J."/>
            <person name="Li S."/>
            <person name="Zhang Y."/>
            <person name="Fang M."/>
            <person name="Ma L."/>
            <person name="Zhao Y."/>
            <person name="Jiang S."/>
        </authorList>
    </citation>
    <scope>NUCLEOTIDE SEQUENCE [LARGE SCALE GENOMIC DNA]</scope>
    <source>
        <strain evidence="2">S2</strain>
        <tissue evidence="2">Leaf</tissue>
    </source>
</reference>
<reference evidence="2 3" key="1">
    <citation type="submission" date="2019-09" db="EMBL/GenBank/DDBJ databases">
        <authorList>
            <person name="Ou C."/>
        </authorList>
    </citation>
    <scope>NUCLEOTIDE SEQUENCE [LARGE SCALE GENOMIC DNA]</scope>
    <source>
        <strain evidence="2">S2</strain>
        <tissue evidence="2">Leaf</tissue>
    </source>
</reference>
<organism evidence="2 3">
    <name type="scientific">Pyrus ussuriensis x Pyrus communis</name>
    <dbReference type="NCBI Taxonomy" id="2448454"/>
    <lineage>
        <taxon>Eukaryota</taxon>
        <taxon>Viridiplantae</taxon>
        <taxon>Streptophyta</taxon>
        <taxon>Embryophyta</taxon>
        <taxon>Tracheophyta</taxon>
        <taxon>Spermatophyta</taxon>
        <taxon>Magnoliopsida</taxon>
        <taxon>eudicotyledons</taxon>
        <taxon>Gunneridae</taxon>
        <taxon>Pentapetalae</taxon>
        <taxon>rosids</taxon>
        <taxon>fabids</taxon>
        <taxon>Rosales</taxon>
        <taxon>Rosaceae</taxon>
        <taxon>Amygdaloideae</taxon>
        <taxon>Maleae</taxon>
        <taxon>Pyrus</taxon>
    </lineage>
</organism>
<dbReference type="Proteomes" id="UP000327157">
    <property type="component" value="Chromosome 8"/>
</dbReference>